<sequence length="368" mass="42925">MYTSKPKTKTRIFYYDAIKVLAIYLVCIYHYNNLNSNILDNPNFGVYINYFFQGISSIAVPLFFMVNGALLLNKPYELRSHLKKVLYLYILVFVWSIIYLMVFIPIEGNSYSLKDFFQAWFFLKQGISNHLWFLQALISVYLLFPIIKEIYDIPERKLLKLFCFIVFAFSFGNLFLNSLLNLVEFVLGLNLLKNDSFNFFPTINPFGNYYYTFFYFIAGGILSERVTNNKINVSIRVLLVSFFTALFVLFLYGVIMTASNNLVYDTVWNGYYSIMTLIMSVSTFLFFSKLTYENKKINHSLVIIGSNTLGIYLVHRFVGHVTLPYFRSLILSNSLVSNILYDFLLVLSSLLIVFILKQLPLLRKTVDI</sequence>
<dbReference type="EMBL" id="JAHHGZ010000013">
    <property type="protein sequence ID" value="MBW4668549.1"/>
    <property type="molecule type" value="Genomic_DNA"/>
</dbReference>
<feature type="transmembrane region" description="Helical" evidence="7">
    <location>
        <begin position="85"/>
        <end position="106"/>
    </location>
</feature>
<accession>A0A951UT43</accession>
<dbReference type="PANTHER" id="PTHR40074:SF2">
    <property type="entry name" value="O-ACETYLTRANSFERASE WECH"/>
    <property type="match status" value="1"/>
</dbReference>
<feature type="transmembrane region" description="Helical" evidence="7">
    <location>
        <begin position="51"/>
        <end position="73"/>
    </location>
</feature>
<keyword evidence="9" id="KW-0808">Transferase</keyword>
<feature type="transmembrane region" description="Helical" evidence="7">
    <location>
        <begin position="203"/>
        <end position="223"/>
    </location>
</feature>
<keyword evidence="5 7" id="KW-1133">Transmembrane helix</keyword>
<feature type="transmembrane region" description="Helical" evidence="7">
    <location>
        <begin position="338"/>
        <end position="356"/>
    </location>
</feature>
<evidence type="ECO:0000256" key="7">
    <source>
        <dbReference type="SAM" id="Phobius"/>
    </source>
</evidence>
<keyword evidence="6 7" id="KW-0472">Membrane</keyword>
<feature type="transmembrane region" description="Helical" evidence="7">
    <location>
        <begin position="126"/>
        <end position="147"/>
    </location>
</feature>
<evidence type="ECO:0000256" key="4">
    <source>
        <dbReference type="ARBA" id="ARBA00022692"/>
    </source>
</evidence>
<name>A0A951UT43_9CYAN</name>
<dbReference type="Proteomes" id="UP000729701">
    <property type="component" value="Unassembled WGS sequence"/>
</dbReference>
<evidence type="ECO:0000313" key="9">
    <source>
        <dbReference type="EMBL" id="MBW4668549.1"/>
    </source>
</evidence>
<evidence type="ECO:0000259" key="8">
    <source>
        <dbReference type="Pfam" id="PF01757"/>
    </source>
</evidence>
<gene>
    <name evidence="9" type="ORF">KME60_14250</name>
</gene>
<dbReference type="InterPro" id="IPR002656">
    <property type="entry name" value="Acyl_transf_3_dom"/>
</dbReference>
<protein>
    <submittedName>
        <fullName evidence="9">Acyltransferase</fullName>
    </submittedName>
</protein>
<dbReference type="AlphaFoldDB" id="A0A951UT43"/>
<evidence type="ECO:0000256" key="2">
    <source>
        <dbReference type="ARBA" id="ARBA00007400"/>
    </source>
</evidence>
<feature type="domain" description="Acyltransferase 3" evidence="8">
    <location>
        <begin position="14"/>
        <end position="356"/>
    </location>
</feature>
<feature type="transmembrane region" description="Helical" evidence="7">
    <location>
        <begin position="270"/>
        <end position="288"/>
    </location>
</feature>
<dbReference type="PANTHER" id="PTHR40074">
    <property type="entry name" value="O-ACETYLTRANSFERASE WECH"/>
    <property type="match status" value="1"/>
</dbReference>
<comment type="subcellular location">
    <subcellularLocation>
        <location evidence="1">Cell membrane</location>
        <topology evidence="1">Multi-pass membrane protein</topology>
    </subcellularLocation>
</comment>
<dbReference type="GO" id="GO:0009246">
    <property type="term" value="P:enterobacterial common antigen biosynthetic process"/>
    <property type="evidence" value="ECO:0007669"/>
    <property type="project" value="TreeGrafter"/>
</dbReference>
<dbReference type="GO" id="GO:0016413">
    <property type="term" value="F:O-acetyltransferase activity"/>
    <property type="evidence" value="ECO:0007669"/>
    <property type="project" value="TreeGrafter"/>
</dbReference>
<comment type="similarity">
    <text evidence="2">Belongs to the acyltransferase 3 family.</text>
</comment>
<feature type="transmembrane region" description="Helical" evidence="7">
    <location>
        <begin position="159"/>
        <end position="183"/>
    </location>
</feature>
<reference evidence="9" key="2">
    <citation type="journal article" date="2022" name="Microbiol. Resour. Announc.">
        <title>Metagenome Sequencing to Explore Phylogenomics of Terrestrial Cyanobacteria.</title>
        <authorList>
            <person name="Ward R.D."/>
            <person name="Stajich J.E."/>
            <person name="Johansen J.R."/>
            <person name="Huntemann M."/>
            <person name="Clum A."/>
            <person name="Foster B."/>
            <person name="Foster B."/>
            <person name="Roux S."/>
            <person name="Palaniappan K."/>
            <person name="Varghese N."/>
            <person name="Mukherjee S."/>
            <person name="Reddy T.B.K."/>
            <person name="Daum C."/>
            <person name="Copeland A."/>
            <person name="Chen I.A."/>
            <person name="Ivanova N.N."/>
            <person name="Kyrpides N.C."/>
            <person name="Shapiro N."/>
            <person name="Eloe-Fadrosh E.A."/>
            <person name="Pietrasiak N."/>
        </authorList>
    </citation>
    <scope>NUCLEOTIDE SEQUENCE</scope>
    <source>
        <strain evidence="9">GSE-NOS-MK-12-04C</strain>
    </source>
</reference>
<proteinExistence type="inferred from homology"/>
<evidence type="ECO:0000256" key="3">
    <source>
        <dbReference type="ARBA" id="ARBA00022475"/>
    </source>
</evidence>
<feature type="transmembrane region" description="Helical" evidence="7">
    <location>
        <begin position="300"/>
        <end position="318"/>
    </location>
</feature>
<keyword evidence="3" id="KW-1003">Cell membrane</keyword>
<feature type="transmembrane region" description="Helical" evidence="7">
    <location>
        <begin position="12"/>
        <end position="31"/>
    </location>
</feature>
<evidence type="ECO:0000256" key="6">
    <source>
        <dbReference type="ARBA" id="ARBA00023136"/>
    </source>
</evidence>
<feature type="transmembrane region" description="Helical" evidence="7">
    <location>
        <begin position="235"/>
        <end position="258"/>
    </location>
</feature>
<keyword evidence="4 7" id="KW-0812">Transmembrane</keyword>
<keyword evidence="9" id="KW-0012">Acyltransferase</keyword>
<evidence type="ECO:0000256" key="1">
    <source>
        <dbReference type="ARBA" id="ARBA00004651"/>
    </source>
</evidence>
<evidence type="ECO:0000256" key="5">
    <source>
        <dbReference type="ARBA" id="ARBA00022989"/>
    </source>
</evidence>
<dbReference type="Pfam" id="PF01757">
    <property type="entry name" value="Acyl_transf_3"/>
    <property type="match status" value="1"/>
</dbReference>
<dbReference type="GO" id="GO:0005886">
    <property type="term" value="C:plasma membrane"/>
    <property type="evidence" value="ECO:0007669"/>
    <property type="project" value="UniProtKB-SubCell"/>
</dbReference>
<reference evidence="9" key="1">
    <citation type="submission" date="2021-05" db="EMBL/GenBank/DDBJ databases">
        <authorList>
            <person name="Pietrasiak N."/>
            <person name="Ward R."/>
            <person name="Stajich J.E."/>
            <person name="Kurbessoian T."/>
        </authorList>
    </citation>
    <scope>NUCLEOTIDE SEQUENCE</scope>
    <source>
        <strain evidence="9">GSE-NOS-MK-12-04C</strain>
    </source>
</reference>
<comment type="caution">
    <text evidence="9">The sequence shown here is derived from an EMBL/GenBank/DDBJ whole genome shotgun (WGS) entry which is preliminary data.</text>
</comment>
<evidence type="ECO:0000313" key="10">
    <source>
        <dbReference type="Proteomes" id="UP000729701"/>
    </source>
</evidence>
<organism evidence="9 10">
    <name type="scientific">Cyanomargarita calcarea GSE-NOS-MK-12-04C</name>
    <dbReference type="NCBI Taxonomy" id="2839659"/>
    <lineage>
        <taxon>Bacteria</taxon>
        <taxon>Bacillati</taxon>
        <taxon>Cyanobacteriota</taxon>
        <taxon>Cyanophyceae</taxon>
        <taxon>Nostocales</taxon>
        <taxon>Cyanomargaritaceae</taxon>
        <taxon>Cyanomargarita</taxon>
    </lineage>
</organism>